<dbReference type="GO" id="GO:0001682">
    <property type="term" value="P:tRNA 5'-leader removal"/>
    <property type="evidence" value="ECO:0007669"/>
    <property type="project" value="UniProtKB-UniRule"/>
</dbReference>
<evidence type="ECO:0000256" key="3">
    <source>
        <dbReference type="ARBA" id="ARBA00022759"/>
    </source>
</evidence>
<gene>
    <name evidence="6 8" type="primary">rnpA</name>
    <name evidence="8" type="ORF">COT27_00310</name>
</gene>
<sequence>MLAKEYRLSKDVDFQKVYKKGIILFSLFFNVKYLENNLQNSRFGIVVSTKISKKAVIRNKNKRIIRNIIYENLTNISQCFDVIILAKPAITTVNKEKLNQSFIFMLKKANIYHKMQQ</sequence>
<evidence type="ECO:0000256" key="6">
    <source>
        <dbReference type="HAMAP-Rule" id="MF_00227"/>
    </source>
</evidence>
<dbReference type="GO" id="GO:0000049">
    <property type="term" value="F:tRNA binding"/>
    <property type="evidence" value="ECO:0007669"/>
    <property type="project" value="UniProtKB-UniRule"/>
</dbReference>
<comment type="catalytic activity">
    <reaction evidence="6">
        <text>Endonucleolytic cleavage of RNA, removing 5'-extranucleotides from tRNA precursor.</text>
        <dbReference type="EC" id="3.1.26.5"/>
    </reaction>
</comment>
<comment type="subunit">
    <text evidence="6">Consists of a catalytic RNA component (M1 or rnpB) and a protein subunit.</text>
</comment>
<comment type="function">
    <text evidence="6">RNaseP catalyzes the removal of the 5'-leader sequence from pre-tRNA to produce the mature 5'-terminus. It can also cleave other RNA substrates such as 4.5S RNA. The protein component plays an auxiliary but essential role in vivo by binding to the 5'-leader sequence and broadening the substrate specificity of the ribozyme.</text>
</comment>
<dbReference type="SUPFAM" id="SSF54211">
    <property type="entry name" value="Ribosomal protein S5 domain 2-like"/>
    <property type="match status" value="1"/>
</dbReference>
<evidence type="ECO:0000256" key="4">
    <source>
        <dbReference type="ARBA" id="ARBA00022801"/>
    </source>
</evidence>
<dbReference type="NCBIfam" id="TIGR00188">
    <property type="entry name" value="rnpA"/>
    <property type="match status" value="1"/>
</dbReference>
<dbReference type="PANTHER" id="PTHR33992">
    <property type="entry name" value="RIBONUCLEASE P PROTEIN COMPONENT"/>
    <property type="match status" value="1"/>
</dbReference>
<reference evidence="9" key="1">
    <citation type="submission" date="2017-09" db="EMBL/GenBank/DDBJ databases">
        <title>Depth-based differentiation of microbial function through sediment-hosted aquifers and enrichment of novel symbionts in the deep terrestrial subsurface.</title>
        <authorList>
            <person name="Probst A.J."/>
            <person name="Ladd B."/>
            <person name="Jarett J.K."/>
            <person name="Geller-Mcgrath D.E."/>
            <person name="Sieber C.M.K."/>
            <person name="Emerson J.B."/>
            <person name="Anantharaman K."/>
            <person name="Thomas B.C."/>
            <person name="Malmstrom R."/>
            <person name="Stieglmeier M."/>
            <person name="Klingl A."/>
            <person name="Woyke T."/>
            <person name="Ryan C.M."/>
            <person name="Banfield J.F."/>
        </authorList>
    </citation>
    <scope>NUCLEOTIDE SEQUENCE [LARGE SCALE GENOMIC DNA]</scope>
</reference>
<dbReference type="EMBL" id="PEXX01000005">
    <property type="protein sequence ID" value="PIU10972.1"/>
    <property type="molecule type" value="Genomic_DNA"/>
</dbReference>
<comment type="caution">
    <text evidence="8">The sequence shown here is derived from an EMBL/GenBank/DDBJ whole genome shotgun (WGS) entry which is preliminary data.</text>
</comment>
<name>A0A2M6XTK3_9BACT</name>
<dbReference type="EC" id="3.1.26.5" evidence="6 7"/>
<keyword evidence="1 6" id="KW-0819">tRNA processing</keyword>
<evidence type="ECO:0000313" key="8">
    <source>
        <dbReference type="EMBL" id="PIU10972.1"/>
    </source>
</evidence>
<dbReference type="InterPro" id="IPR000100">
    <property type="entry name" value="RNase_P"/>
</dbReference>
<dbReference type="Pfam" id="PF00825">
    <property type="entry name" value="Ribonuclease_P"/>
    <property type="match status" value="1"/>
</dbReference>
<comment type="similarity">
    <text evidence="6">Belongs to the RnpA family.</text>
</comment>
<keyword evidence="4 6" id="KW-0378">Hydrolase</keyword>
<dbReference type="Gene3D" id="3.30.230.10">
    <property type="match status" value="1"/>
</dbReference>
<keyword evidence="2 6" id="KW-0540">Nuclease</keyword>
<accession>A0A2M6XTK3</accession>
<protein>
    <recommendedName>
        <fullName evidence="6 7">Ribonuclease P protein component</fullName>
        <shortName evidence="6">RNase P protein</shortName>
        <shortName evidence="6">RNaseP protein</shortName>
        <ecNumber evidence="6 7">3.1.26.5</ecNumber>
    </recommendedName>
    <alternativeName>
        <fullName evidence="6">Protein C5</fullName>
    </alternativeName>
</protein>
<keyword evidence="5 6" id="KW-0694">RNA-binding</keyword>
<dbReference type="GO" id="GO:0042781">
    <property type="term" value="F:3'-tRNA processing endoribonuclease activity"/>
    <property type="evidence" value="ECO:0007669"/>
    <property type="project" value="TreeGrafter"/>
</dbReference>
<proteinExistence type="inferred from homology"/>
<evidence type="ECO:0000256" key="2">
    <source>
        <dbReference type="ARBA" id="ARBA00022722"/>
    </source>
</evidence>
<keyword evidence="3 6" id="KW-0255">Endonuclease</keyword>
<dbReference type="InterPro" id="IPR020568">
    <property type="entry name" value="Ribosomal_Su5_D2-typ_SF"/>
</dbReference>
<dbReference type="HAMAP" id="MF_00227">
    <property type="entry name" value="RNase_P"/>
    <property type="match status" value="1"/>
</dbReference>
<evidence type="ECO:0000313" key="9">
    <source>
        <dbReference type="Proteomes" id="UP000230586"/>
    </source>
</evidence>
<dbReference type="GO" id="GO:0030677">
    <property type="term" value="C:ribonuclease P complex"/>
    <property type="evidence" value="ECO:0007669"/>
    <property type="project" value="TreeGrafter"/>
</dbReference>
<organism evidence="8 9">
    <name type="scientific">Candidatus Kuenenbacteria bacterium CG08_land_8_20_14_0_20_37_23</name>
    <dbReference type="NCBI Taxonomy" id="1974617"/>
    <lineage>
        <taxon>Bacteria</taxon>
        <taxon>Candidatus Kueneniibacteriota</taxon>
    </lineage>
</organism>
<dbReference type="Proteomes" id="UP000230586">
    <property type="component" value="Unassembled WGS sequence"/>
</dbReference>
<dbReference type="PANTHER" id="PTHR33992:SF1">
    <property type="entry name" value="RIBONUCLEASE P PROTEIN COMPONENT"/>
    <property type="match status" value="1"/>
</dbReference>
<dbReference type="AlphaFoldDB" id="A0A2M6XTK3"/>
<dbReference type="InterPro" id="IPR014721">
    <property type="entry name" value="Ribsml_uS5_D2-typ_fold_subgr"/>
</dbReference>
<evidence type="ECO:0000256" key="5">
    <source>
        <dbReference type="ARBA" id="ARBA00022884"/>
    </source>
</evidence>
<dbReference type="GO" id="GO:0004526">
    <property type="term" value="F:ribonuclease P activity"/>
    <property type="evidence" value="ECO:0007669"/>
    <property type="project" value="UniProtKB-UniRule"/>
</dbReference>
<evidence type="ECO:0000256" key="1">
    <source>
        <dbReference type="ARBA" id="ARBA00022694"/>
    </source>
</evidence>
<evidence type="ECO:0000256" key="7">
    <source>
        <dbReference type="NCBIfam" id="TIGR00188"/>
    </source>
</evidence>